<dbReference type="PRINTS" id="PR00722">
    <property type="entry name" value="CHYMOTRYPSIN"/>
</dbReference>
<evidence type="ECO:0000313" key="8">
    <source>
        <dbReference type="EMBL" id="KAG6461524.1"/>
    </source>
</evidence>
<evidence type="ECO:0000259" key="7">
    <source>
        <dbReference type="PROSITE" id="PS51888"/>
    </source>
</evidence>
<keyword evidence="3" id="KW-0325">Glycoprotein</keyword>
<dbReference type="GO" id="GO:0006508">
    <property type="term" value="P:proteolysis"/>
    <property type="evidence" value="ECO:0007669"/>
    <property type="project" value="InterPro"/>
</dbReference>
<proteinExistence type="inferred from homology"/>
<feature type="signal peptide" evidence="5">
    <location>
        <begin position="1"/>
        <end position="21"/>
    </location>
</feature>
<dbReference type="PANTHER" id="PTHR24260:SF147">
    <property type="entry name" value="EG:BACR7A4.3 PROTEIN-RELATED"/>
    <property type="match status" value="1"/>
</dbReference>
<gene>
    <name evidence="8" type="ORF">O3G_MSEX012676</name>
</gene>
<evidence type="ECO:0000256" key="1">
    <source>
        <dbReference type="ARBA" id="ARBA00022729"/>
    </source>
</evidence>
<dbReference type="InterPro" id="IPR018114">
    <property type="entry name" value="TRYPSIN_HIS"/>
</dbReference>
<dbReference type="SMART" id="SM00680">
    <property type="entry name" value="CLIP"/>
    <property type="match status" value="1"/>
</dbReference>
<dbReference type="PROSITE" id="PS00134">
    <property type="entry name" value="TRYPSIN_HIS"/>
    <property type="match status" value="1"/>
</dbReference>
<dbReference type="PROSITE" id="PS50240">
    <property type="entry name" value="TRYPSIN_DOM"/>
    <property type="match status" value="1"/>
</dbReference>
<evidence type="ECO:0000256" key="4">
    <source>
        <dbReference type="ARBA" id="ARBA00024195"/>
    </source>
</evidence>
<dbReference type="PANTHER" id="PTHR24260">
    <property type="match status" value="1"/>
</dbReference>
<feature type="domain" description="Peptidase S1" evidence="6">
    <location>
        <begin position="145"/>
        <end position="326"/>
    </location>
</feature>
<evidence type="ECO:0000256" key="2">
    <source>
        <dbReference type="ARBA" id="ARBA00023157"/>
    </source>
</evidence>
<reference evidence="8" key="2">
    <citation type="submission" date="2020-12" db="EMBL/GenBank/DDBJ databases">
        <authorList>
            <person name="Kanost M."/>
        </authorList>
    </citation>
    <scope>NUCLEOTIDE SEQUENCE</scope>
</reference>
<accession>A0A922CX04</accession>
<evidence type="ECO:0000256" key="5">
    <source>
        <dbReference type="SAM" id="SignalP"/>
    </source>
</evidence>
<evidence type="ECO:0000256" key="3">
    <source>
        <dbReference type="ARBA" id="ARBA00023180"/>
    </source>
</evidence>
<organism evidence="8 9">
    <name type="scientific">Manduca sexta</name>
    <name type="common">Tobacco hawkmoth</name>
    <name type="synonym">Tobacco hornworm</name>
    <dbReference type="NCBI Taxonomy" id="7130"/>
    <lineage>
        <taxon>Eukaryota</taxon>
        <taxon>Metazoa</taxon>
        <taxon>Ecdysozoa</taxon>
        <taxon>Arthropoda</taxon>
        <taxon>Hexapoda</taxon>
        <taxon>Insecta</taxon>
        <taxon>Pterygota</taxon>
        <taxon>Neoptera</taxon>
        <taxon>Endopterygota</taxon>
        <taxon>Lepidoptera</taxon>
        <taxon>Glossata</taxon>
        <taxon>Ditrysia</taxon>
        <taxon>Bombycoidea</taxon>
        <taxon>Sphingidae</taxon>
        <taxon>Sphinginae</taxon>
        <taxon>Sphingini</taxon>
        <taxon>Manduca</taxon>
    </lineage>
</organism>
<feature type="domain" description="Clip" evidence="7">
    <location>
        <begin position="29"/>
        <end position="72"/>
    </location>
</feature>
<protein>
    <submittedName>
        <fullName evidence="8">Uncharacterized protein</fullName>
    </submittedName>
</protein>
<dbReference type="InterPro" id="IPR043504">
    <property type="entry name" value="Peptidase_S1_PA_chymotrypsin"/>
</dbReference>
<feature type="chain" id="PRO_5037703106" evidence="5">
    <location>
        <begin position="22"/>
        <end position="326"/>
    </location>
</feature>
<name>A0A922CX04_MANSE</name>
<dbReference type="InterPro" id="IPR051333">
    <property type="entry name" value="CLIP_Serine_Protease"/>
</dbReference>
<dbReference type="AlphaFoldDB" id="A0A922CX04"/>
<comment type="caution">
    <text evidence="8">The sequence shown here is derived from an EMBL/GenBank/DDBJ whole genome shotgun (WGS) entry which is preliminary data.</text>
</comment>
<dbReference type="FunFam" id="2.40.10.10:FF:000028">
    <property type="entry name" value="Serine protease easter"/>
    <property type="match status" value="1"/>
</dbReference>
<evidence type="ECO:0000313" key="9">
    <source>
        <dbReference type="Proteomes" id="UP000791440"/>
    </source>
</evidence>
<dbReference type="InterPro" id="IPR001254">
    <property type="entry name" value="Trypsin_dom"/>
</dbReference>
<sequence length="326" mass="36952">MQVSVVVTLLLKLFVADASEANQLTEGSRCERDGVEGTCISIYKCQSVILDIRDKKPPPTCGFQGNNPLVCCTDCIEDRVANISYAVIDKAAGLLWKRDKKFWDVCVDYIHTLPYECKLHVTSDVKKKWFAEEKCYHIVLLPRAPAGGEDTKRGEKPFMVLLGYGPNVDSAQWLCGGSLISDRFILTAGHCVAATSLGPVRFAALGVWKRDEPKELWQQHIIQKIIPHPEYRPPHKYNDIALLKTEKRVEFTPTLLPACLHSGEYNPYRSGEAYGWGYLGPNKPLANILQKVTLTEFTEKECALRYRVHRHLRHGYNHTTQMCFWG</sequence>
<dbReference type="GO" id="GO:0004252">
    <property type="term" value="F:serine-type endopeptidase activity"/>
    <property type="evidence" value="ECO:0007669"/>
    <property type="project" value="InterPro"/>
</dbReference>
<dbReference type="EMBL" id="JH668751">
    <property type="protein sequence ID" value="KAG6461524.1"/>
    <property type="molecule type" value="Genomic_DNA"/>
</dbReference>
<dbReference type="Gene3D" id="2.40.10.10">
    <property type="entry name" value="Trypsin-like serine proteases"/>
    <property type="match status" value="1"/>
</dbReference>
<dbReference type="PROSITE" id="PS51888">
    <property type="entry name" value="CLIP"/>
    <property type="match status" value="1"/>
</dbReference>
<comment type="similarity">
    <text evidence="4">Belongs to the peptidase S1 family. CLIP subfamily.</text>
</comment>
<dbReference type="InterPro" id="IPR009003">
    <property type="entry name" value="Peptidase_S1_PA"/>
</dbReference>
<keyword evidence="2" id="KW-1015">Disulfide bond</keyword>
<dbReference type="OrthoDB" id="5775647at2759"/>
<dbReference type="Pfam" id="PF00089">
    <property type="entry name" value="Trypsin"/>
    <property type="match status" value="1"/>
</dbReference>
<evidence type="ECO:0000259" key="6">
    <source>
        <dbReference type="PROSITE" id="PS50240"/>
    </source>
</evidence>
<keyword evidence="9" id="KW-1185">Reference proteome</keyword>
<reference evidence="8" key="1">
    <citation type="journal article" date="2016" name="Insect Biochem. Mol. Biol.">
        <title>Multifaceted biological insights from a draft genome sequence of the tobacco hornworm moth, Manduca sexta.</title>
        <authorList>
            <person name="Kanost M.R."/>
            <person name="Arrese E.L."/>
            <person name="Cao X."/>
            <person name="Chen Y.R."/>
            <person name="Chellapilla S."/>
            <person name="Goldsmith M.R."/>
            <person name="Grosse-Wilde E."/>
            <person name="Heckel D.G."/>
            <person name="Herndon N."/>
            <person name="Jiang H."/>
            <person name="Papanicolaou A."/>
            <person name="Qu J."/>
            <person name="Soulages J.L."/>
            <person name="Vogel H."/>
            <person name="Walters J."/>
            <person name="Waterhouse R.M."/>
            <person name="Ahn S.J."/>
            <person name="Almeida F.C."/>
            <person name="An C."/>
            <person name="Aqrawi P."/>
            <person name="Bretschneider A."/>
            <person name="Bryant W.B."/>
            <person name="Bucks S."/>
            <person name="Chao H."/>
            <person name="Chevignon G."/>
            <person name="Christen J.M."/>
            <person name="Clarke D.F."/>
            <person name="Dittmer N.T."/>
            <person name="Ferguson L.C.F."/>
            <person name="Garavelou S."/>
            <person name="Gordon K.H.J."/>
            <person name="Gunaratna R.T."/>
            <person name="Han Y."/>
            <person name="Hauser F."/>
            <person name="He Y."/>
            <person name="Heidel-Fischer H."/>
            <person name="Hirsh A."/>
            <person name="Hu Y."/>
            <person name="Jiang H."/>
            <person name="Kalra D."/>
            <person name="Klinner C."/>
            <person name="Konig C."/>
            <person name="Kovar C."/>
            <person name="Kroll A.R."/>
            <person name="Kuwar S.S."/>
            <person name="Lee S.L."/>
            <person name="Lehman R."/>
            <person name="Li K."/>
            <person name="Li Z."/>
            <person name="Liang H."/>
            <person name="Lovelace S."/>
            <person name="Lu Z."/>
            <person name="Mansfield J.H."/>
            <person name="McCulloch K.J."/>
            <person name="Mathew T."/>
            <person name="Morton B."/>
            <person name="Muzny D.M."/>
            <person name="Neunemann D."/>
            <person name="Ongeri F."/>
            <person name="Pauchet Y."/>
            <person name="Pu L.L."/>
            <person name="Pyrousis I."/>
            <person name="Rao X.J."/>
            <person name="Redding A."/>
            <person name="Roesel C."/>
            <person name="Sanchez-Gracia A."/>
            <person name="Schaack S."/>
            <person name="Shukla A."/>
            <person name="Tetreau G."/>
            <person name="Wang Y."/>
            <person name="Xiong G.H."/>
            <person name="Traut W."/>
            <person name="Walsh T.K."/>
            <person name="Worley K.C."/>
            <person name="Wu D."/>
            <person name="Wu W."/>
            <person name="Wu Y.Q."/>
            <person name="Zhang X."/>
            <person name="Zou Z."/>
            <person name="Zucker H."/>
            <person name="Briscoe A.D."/>
            <person name="Burmester T."/>
            <person name="Clem R.J."/>
            <person name="Feyereisen R."/>
            <person name="Grimmelikhuijzen C.J.P."/>
            <person name="Hamodrakas S.J."/>
            <person name="Hansson B.S."/>
            <person name="Huguet E."/>
            <person name="Jermiin L.S."/>
            <person name="Lan Q."/>
            <person name="Lehman H.K."/>
            <person name="Lorenzen M."/>
            <person name="Merzendorfer H."/>
            <person name="Michalopoulos I."/>
            <person name="Morton D.B."/>
            <person name="Muthukrishnan S."/>
            <person name="Oakeshott J.G."/>
            <person name="Palmer W."/>
            <person name="Park Y."/>
            <person name="Passarelli A.L."/>
            <person name="Rozas J."/>
            <person name="Schwartz L.M."/>
            <person name="Smith W."/>
            <person name="Southgate A."/>
            <person name="Vilcinskas A."/>
            <person name="Vogt R."/>
            <person name="Wang P."/>
            <person name="Werren J."/>
            <person name="Yu X.Q."/>
            <person name="Zhou J.J."/>
            <person name="Brown S.J."/>
            <person name="Scherer S.E."/>
            <person name="Richards S."/>
            <person name="Blissard G.W."/>
        </authorList>
    </citation>
    <scope>NUCLEOTIDE SEQUENCE</scope>
</reference>
<dbReference type="CDD" id="cd00190">
    <property type="entry name" value="Tryp_SPc"/>
    <property type="match status" value="1"/>
</dbReference>
<dbReference type="Proteomes" id="UP000791440">
    <property type="component" value="Unassembled WGS sequence"/>
</dbReference>
<dbReference type="InterPro" id="IPR001314">
    <property type="entry name" value="Peptidase_S1A"/>
</dbReference>
<dbReference type="SMART" id="SM00020">
    <property type="entry name" value="Tryp_SPc"/>
    <property type="match status" value="1"/>
</dbReference>
<dbReference type="InterPro" id="IPR022700">
    <property type="entry name" value="CLIP"/>
</dbReference>
<keyword evidence="1 5" id="KW-0732">Signal</keyword>
<dbReference type="SUPFAM" id="SSF50494">
    <property type="entry name" value="Trypsin-like serine proteases"/>
    <property type="match status" value="1"/>
</dbReference>